<keyword evidence="1" id="KW-1185">Reference proteome</keyword>
<proteinExistence type="predicted"/>
<dbReference type="InterPro" id="IPR053234">
    <property type="entry name" value="RPM1_Interactor"/>
</dbReference>
<dbReference type="RefSeq" id="XP_021857847.2">
    <property type="nucleotide sequence ID" value="XM_022002155.2"/>
</dbReference>
<dbReference type="GeneID" id="110797056"/>
<gene>
    <name evidence="2" type="primary">LOC110797056</name>
</gene>
<dbReference type="KEGG" id="soe:110797056"/>
<reference evidence="2" key="2">
    <citation type="submission" date="2025-08" db="UniProtKB">
        <authorList>
            <consortium name="RefSeq"/>
        </authorList>
    </citation>
    <scope>IDENTIFICATION</scope>
    <source>
        <tissue evidence="2">Leaf</tissue>
    </source>
</reference>
<sequence>MFYYGMEGLEMDADVKPPKKEFIPKTSIFSLKDKTRLREIEQVEDCFILEFDPYESVTPFSTLSNLLYDPDADLAIISEKAEVACRDYPHARHLCAIYSFHHTSRYVHCNKCYCYVCDAPAPCVQWMDQSTYFMHCEATPDVQIWRDLRNSVKRRIYASFDECFSQVDQLCYEANHNIHTSLQTQGI</sequence>
<protein>
    <submittedName>
        <fullName evidence="2">RPM1 interacting protein 13-like</fullName>
    </submittedName>
</protein>
<reference evidence="1" key="1">
    <citation type="journal article" date="2021" name="Nat. Commun.">
        <title>Genomic analyses provide insights into spinach domestication and the genetic basis of agronomic traits.</title>
        <authorList>
            <person name="Cai X."/>
            <person name="Sun X."/>
            <person name="Xu C."/>
            <person name="Sun H."/>
            <person name="Wang X."/>
            <person name="Ge C."/>
            <person name="Zhang Z."/>
            <person name="Wang Q."/>
            <person name="Fei Z."/>
            <person name="Jiao C."/>
            <person name="Wang Q."/>
        </authorList>
    </citation>
    <scope>NUCLEOTIDE SEQUENCE [LARGE SCALE GENOMIC DNA]</scope>
    <source>
        <strain evidence="1">cv. Varoflay</strain>
    </source>
</reference>
<name>A0A9R0IY76_SPIOL</name>
<evidence type="ECO:0000313" key="1">
    <source>
        <dbReference type="Proteomes" id="UP000813463"/>
    </source>
</evidence>
<organism evidence="1 2">
    <name type="scientific">Spinacia oleracea</name>
    <name type="common">Spinach</name>
    <dbReference type="NCBI Taxonomy" id="3562"/>
    <lineage>
        <taxon>Eukaryota</taxon>
        <taxon>Viridiplantae</taxon>
        <taxon>Streptophyta</taxon>
        <taxon>Embryophyta</taxon>
        <taxon>Tracheophyta</taxon>
        <taxon>Spermatophyta</taxon>
        <taxon>Magnoliopsida</taxon>
        <taxon>eudicotyledons</taxon>
        <taxon>Gunneridae</taxon>
        <taxon>Pentapetalae</taxon>
        <taxon>Caryophyllales</taxon>
        <taxon>Chenopodiaceae</taxon>
        <taxon>Chenopodioideae</taxon>
        <taxon>Anserineae</taxon>
        <taxon>Spinacia</taxon>
    </lineage>
</organism>
<evidence type="ECO:0000313" key="2">
    <source>
        <dbReference type="RefSeq" id="XP_021857847.2"/>
    </source>
</evidence>
<accession>A0A9R0IY76</accession>
<dbReference type="PANTHER" id="PTHR33443:SF30">
    <property type="entry name" value="SARCOSINE DEHYDROGENASE-2C PROTEIN"/>
    <property type="match status" value="1"/>
</dbReference>
<dbReference type="AlphaFoldDB" id="A0A9R0IY76"/>
<dbReference type="Proteomes" id="UP000813463">
    <property type="component" value="Chromosome 3"/>
</dbReference>
<dbReference type="PANTHER" id="PTHR33443">
    <property type="entry name" value="ZGC:112980"/>
    <property type="match status" value="1"/>
</dbReference>